<reference evidence="2" key="1">
    <citation type="submission" date="2016-10" db="EMBL/GenBank/DDBJ databases">
        <authorList>
            <person name="Varghese N."/>
            <person name="Submissions S."/>
        </authorList>
    </citation>
    <scope>NUCLEOTIDE SEQUENCE [LARGE SCALE GENOMIC DNA]</scope>
    <source>
        <strain evidence="2">DSM 26894</strain>
    </source>
</reference>
<proteinExistence type="predicted"/>
<dbReference type="EMBL" id="FOZW01000004">
    <property type="protein sequence ID" value="SFS75352.1"/>
    <property type="molecule type" value="Genomic_DNA"/>
</dbReference>
<evidence type="ECO:0000313" key="1">
    <source>
        <dbReference type="EMBL" id="SFS75352.1"/>
    </source>
</evidence>
<evidence type="ECO:0000313" key="2">
    <source>
        <dbReference type="Proteomes" id="UP000199392"/>
    </source>
</evidence>
<dbReference type="Proteomes" id="UP000199392">
    <property type="component" value="Unassembled WGS sequence"/>
</dbReference>
<dbReference type="OrthoDB" id="7858633at2"/>
<gene>
    <name evidence="1" type="ORF">SAMN04488050_104313</name>
</gene>
<sequence length="141" mass="16318">MSEPNLDYDPLLSEIFQALRCCAPAIECLHAAQEFMPEADARRMDELAGRIASERIFEPRDRGLFGTVLEALNEQIEERTFMALEDKEFGEPDWHRDYTPEGLQLSQHRRCIFALKEHLDRIAALRRAEVLALQFRSADAR</sequence>
<protein>
    <submittedName>
        <fullName evidence="1">Uncharacterized protein</fullName>
    </submittedName>
</protein>
<keyword evidence="2" id="KW-1185">Reference proteome</keyword>
<dbReference type="STRING" id="311180.SAMN04488050_104313"/>
<dbReference type="RefSeq" id="WP_092423862.1">
    <property type="nucleotide sequence ID" value="NZ_FNCL01000004.1"/>
</dbReference>
<name>A0A1I6SEG0_9RHOB</name>
<accession>A0A1I6SEG0</accession>
<dbReference type="AlphaFoldDB" id="A0A1I6SEG0"/>
<organism evidence="1 2">
    <name type="scientific">Alloyangia pacifica</name>
    <dbReference type="NCBI Taxonomy" id="311180"/>
    <lineage>
        <taxon>Bacteria</taxon>
        <taxon>Pseudomonadati</taxon>
        <taxon>Pseudomonadota</taxon>
        <taxon>Alphaproteobacteria</taxon>
        <taxon>Rhodobacterales</taxon>
        <taxon>Roseobacteraceae</taxon>
        <taxon>Alloyangia</taxon>
    </lineage>
</organism>